<dbReference type="GO" id="GO:0016020">
    <property type="term" value="C:membrane"/>
    <property type="evidence" value="ECO:0007669"/>
    <property type="project" value="UniProtKB-SubCell"/>
</dbReference>
<evidence type="ECO:0000256" key="1">
    <source>
        <dbReference type="ARBA" id="ARBA00004141"/>
    </source>
</evidence>
<evidence type="ECO:0000256" key="3">
    <source>
        <dbReference type="ARBA" id="ARBA00022748"/>
    </source>
</evidence>
<protein>
    <submittedName>
        <fullName evidence="8">Cytochrome c biogenesis protein ResB</fullName>
    </submittedName>
</protein>
<dbReference type="RefSeq" id="WP_191156304.1">
    <property type="nucleotide sequence ID" value="NZ_JACWUN010000011.1"/>
</dbReference>
<evidence type="ECO:0000256" key="2">
    <source>
        <dbReference type="ARBA" id="ARBA00022692"/>
    </source>
</evidence>
<evidence type="ECO:0000259" key="7">
    <source>
        <dbReference type="Pfam" id="PF05140"/>
    </source>
</evidence>
<reference evidence="8" key="1">
    <citation type="submission" date="2020-09" db="EMBL/GenBank/DDBJ databases">
        <title>Pelobacter alkaliphilus sp. nov., a novel anaerobic arsenate-reducing bacterium from terrestrial mud volcano.</title>
        <authorList>
            <person name="Khomyakova M.A."/>
            <person name="Merkel A.Y."/>
            <person name="Slobodkin A.I."/>
        </authorList>
    </citation>
    <scope>NUCLEOTIDE SEQUENCE</scope>
    <source>
        <strain evidence="8">M08fum</strain>
    </source>
</reference>
<dbReference type="PANTHER" id="PTHR31566">
    <property type="entry name" value="CYTOCHROME C BIOGENESIS PROTEIN CCS1, CHLOROPLASTIC"/>
    <property type="match status" value="1"/>
</dbReference>
<dbReference type="InterPro" id="IPR023494">
    <property type="entry name" value="Cyt_c_bgen_Ccs1/CcsB/ResB"/>
</dbReference>
<keyword evidence="4 6" id="KW-1133">Transmembrane helix</keyword>
<comment type="caution">
    <text evidence="8">The sequence shown here is derived from an EMBL/GenBank/DDBJ whole genome shotgun (WGS) entry which is preliminary data.</text>
</comment>
<dbReference type="GO" id="GO:0017004">
    <property type="term" value="P:cytochrome complex assembly"/>
    <property type="evidence" value="ECO:0007669"/>
    <property type="project" value="UniProtKB-KW"/>
</dbReference>
<keyword evidence="3" id="KW-0201">Cytochrome c-type biogenesis</keyword>
<evidence type="ECO:0000256" key="6">
    <source>
        <dbReference type="SAM" id="Phobius"/>
    </source>
</evidence>
<feature type="domain" description="ResB-like" evidence="7">
    <location>
        <begin position="17"/>
        <end position="339"/>
    </location>
</feature>
<dbReference type="Pfam" id="PF05140">
    <property type="entry name" value="ResB"/>
    <property type="match status" value="2"/>
</dbReference>
<accession>A0A8J6URC8</accession>
<evidence type="ECO:0000313" key="8">
    <source>
        <dbReference type="EMBL" id="MBD1401086.1"/>
    </source>
</evidence>
<feature type="transmembrane region" description="Helical" evidence="6">
    <location>
        <begin position="12"/>
        <end position="35"/>
    </location>
</feature>
<keyword evidence="9" id="KW-1185">Reference proteome</keyword>
<name>A0A8J6URC8_9BACT</name>
<comment type="subcellular location">
    <subcellularLocation>
        <location evidence="1">Membrane</location>
        <topology evidence="1">Multi-pass membrane protein</topology>
    </subcellularLocation>
</comment>
<proteinExistence type="predicted"/>
<feature type="transmembrane region" description="Helical" evidence="6">
    <location>
        <begin position="163"/>
        <end position="187"/>
    </location>
</feature>
<feature type="transmembrane region" description="Helical" evidence="6">
    <location>
        <begin position="379"/>
        <end position="397"/>
    </location>
</feature>
<feature type="transmembrane region" description="Helical" evidence="6">
    <location>
        <begin position="68"/>
        <end position="86"/>
    </location>
</feature>
<gene>
    <name evidence="8" type="ORF">ICT70_10405</name>
</gene>
<evidence type="ECO:0000256" key="5">
    <source>
        <dbReference type="ARBA" id="ARBA00023136"/>
    </source>
</evidence>
<evidence type="ECO:0000256" key="4">
    <source>
        <dbReference type="ARBA" id="ARBA00022989"/>
    </source>
</evidence>
<dbReference type="AlphaFoldDB" id="A0A8J6URC8"/>
<keyword evidence="5 6" id="KW-0472">Membrane</keyword>
<sequence length="448" mass="50632">MPNTLKRLWRFFASVPFALLILLVLAVTSIIGTLIKQDQEPNYYLETFGETIAGLLDTLQFTSMYSSWWYLLLLMIFALNLLICSIDRFPTTWRLITAPPAPPDTRQRNTAGPERTITSPLTAIHCTEQLQETLMRHRWRDLVEQQSAEGQLITGQRGKWSRLSVYGVHLSILIILAGAVIGGVTGFKAYVFLPEGRSTEAIFLQGNRQPIALGFTLACDQAQVKRYADGSVSEYRADLRIVDARNSTSYEQSVIVNHPLSYDGINFYLAEFYPLDEYYVVISNLQTGAQQAFRAPPHEVFSWPETQVNIELAEFTRNPEGYVQLARIRFAAGENTPAEDFWVRNHQSITFAGNNQEYQVSVSQLSSVLLLANKDPGVMIVYSGFILMLIGLPWCFLTSHQRIRITITKQKTGCRIGVDGSSNKHHQRLENQLDDLTSELRATAQRGE</sequence>
<dbReference type="InterPro" id="IPR007816">
    <property type="entry name" value="ResB-like_domain"/>
</dbReference>
<organism evidence="8 9">
    <name type="scientific">Pelovirga terrestris</name>
    <dbReference type="NCBI Taxonomy" id="2771352"/>
    <lineage>
        <taxon>Bacteria</taxon>
        <taxon>Pseudomonadati</taxon>
        <taxon>Thermodesulfobacteriota</taxon>
        <taxon>Desulfuromonadia</taxon>
        <taxon>Geobacterales</taxon>
        <taxon>Geobacteraceae</taxon>
        <taxon>Pelovirga</taxon>
    </lineage>
</organism>
<keyword evidence="2 6" id="KW-0812">Transmembrane</keyword>
<dbReference type="EMBL" id="JACWUN010000011">
    <property type="protein sequence ID" value="MBD1401086.1"/>
    <property type="molecule type" value="Genomic_DNA"/>
</dbReference>
<dbReference type="Proteomes" id="UP000632828">
    <property type="component" value="Unassembled WGS sequence"/>
</dbReference>
<dbReference type="PANTHER" id="PTHR31566:SF0">
    <property type="entry name" value="CYTOCHROME C BIOGENESIS PROTEIN CCS1, CHLOROPLASTIC"/>
    <property type="match status" value="1"/>
</dbReference>
<feature type="domain" description="ResB-like" evidence="7">
    <location>
        <begin position="368"/>
        <end position="433"/>
    </location>
</feature>
<evidence type="ECO:0000313" key="9">
    <source>
        <dbReference type="Proteomes" id="UP000632828"/>
    </source>
</evidence>